<sequence>MAIHVALNHKTIYRYDRLVSLGPQIVRLRPAPHCRTPILSYSLRVTPKQHFLNWQQDPQSNYQARFVFPEKTREFIVEVDLVAEIASINPFDFFLEEKATFFPFEYEDWLKKELRPYLETEPVEPALAAYIASIPREKAATIDFIIAVNQRLQQDIGYVIRMEPGIQTCEETLTKRTGSCRDSAWLLVQILRHMGLAARFVSGYLIQLTADQKALDGPSGTETDFTDLHAWTEVFLPGAGWVGLDPTSGLLAGEGHIPLACTPDASSAAPISGLVDEAEVEFDHEMSVTRIYEAPRVTKPYTPQQWSTIEALGHRVDEDLKAGDVRLTMGGEPTFVSIDDMEGAEWNTAAVGPNKRRLAADLVHRMMNRFAPGGLLHFGQGKWYPGESLPRWAMTVYWRRDGEALWANTDLLARENVDYGHTAQDAGVFLVTLAKRLGVDPTVVLAAYEDSWYYLSKEAKLPVNVDPLESKLDDKEERARLARVFTKGLNEPVGFAMPINRRMTQKGPVWLSSTWPLRQEKLVLIPGDSPVGYRLPLGSLPWVSKSDYPYAWETDPFEARDPLPPHPLQRSQDSRRAPRDSNRGVHGEAREAQRQRVMAEVRADIPEEGKSAWWVVRTALTCEARNGRLHLFMPPMSTLEDYIAMLAEIEATAVELDMPVVIEGYQPPKDPRLNSLAVTPDPGVIEVNIHPAHSWDELVRNTIDLYEDARQSRLCAEKFMIDGRHSGTGGGNHVVMGGATAADSPFLRRPDLLRSLITYWQNHPALSYVFSGMFIGPTSQAPRVDEARDDQLYELEIAFNQIDQQLGTYGQCPPWMIDRILRNLLVDVQGNTHRAEFCIDKLYSPDSSTGRLGLVEFRAFEMPPHAEMSLTQQLLMRALVARFWKTPYKGRLVRWGNELHDRFMLPHFVQQDLADVLQDLRDHGYPFQDSWFAPHLNFRFPVYGQVNQRGISLELRMALEPWHVLGEEPGGGGTVRYVDSSVERVQVRVSGLIDARYAITCNGRRVPLIPTGTEGEFVGGVRYRAWQPPSCLHPTIPVHTPLVFDIVDSWAGRSIGGCTYHVMHPGGRNYETFPVNANEAEGRRLARFFPFGHTPGPMDTPQEERNPQFPMTLDLRRG</sequence>
<evidence type="ECO:0000256" key="1">
    <source>
        <dbReference type="SAM" id="MobiDB-lite"/>
    </source>
</evidence>
<proteinExistence type="predicted"/>
<dbReference type="InterPro" id="IPR002931">
    <property type="entry name" value="Transglutaminase-like"/>
</dbReference>
<dbReference type="SUPFAM" id="SSF54001">
    <property type="entry name" value="Cysteine proteinases"/>
    <property type="match status" value="1"/>
</dbReference>
<dbReference type="Proteomes" id="UP000277007">
    <property type="component" value="Unassembled WGS sequence"/>
</dbReference>
<dbReference type="RefSeq" id="WP_126614304.1">
    <property type="nucleotide sequence ID" value="NZ_JBHUCY010000003.1"/>
</dbReference>
<comment type="caution">
    <text evidence="3">The sequence shown here is derived from an EMBL/GenBank/DDBJ whole genome shotgun (WGS) entry which is preliminary data.</text>
</comment>
<feature type="region of interest" description="Disordered" evidence="1">
    <location>
        <begin position="559"/>
        <end position="595"/>
    </location>
</feature>
<name>A0A3S0JJJ5_9PROT</name>
<dbReference type="Gene3D" id="3.10.620.30">
    <property type="match status" value="1"/>
</dbReference>
<dbReference type="Pfam" id="PF09899">
    <property type="entry name" value="DUF2126"/>
    <property type="match status" value="1"/>
</dbReference>
<dbReference type="PANTHER" id="PTHR33490">
    <property type="entry name" value="BLR5614 PROTEIN-RELATED"/>
    <property type="match status" value="1"/>
</dbReference>
<reference evidence="3 4" key="1">
    <citation type="submission" date="2018-12" db="EMBL/GenBank/DDBJ databases">
        <authorList>
            <person name="Yang Y."/>
        </authorList>
    </citation>
    <scope>NUCLEOTIDE SEQUENCE [LARGE SCALE GENOMIC DNA]</scope>
    <source>
        <strain evidence="3 4">L-25-5w-1</strain>
    </source>
</reference>
<gene>
    <name evidence="3" type="ORF">EJ903_09040</name>
</gene>
<dbReference type="Pfam" id="PF01841">
    <property type="entry name" value="Transglut_core"/>
    <property type="match status" value="1"/>
</dbReference>
<dbReference type="Pfam" id="PF08379">
    <property type="entry name" value="Bact_transglu_N"/>
    <property type="match status" value="1"/>
</dbReference>
<feature type="compositionally biased region" description="Basic and acidic residues" evidence="1">
    <location>
        <begin position="572"/>
        <end position="595"/>
    </location>
</feature>
<evidence type="ECO:0000313" key="3">
    <source>
        <dbReference type="EMBL" id="RTR21538.1"/>
    </source>
</evidence>
<dbReference type="PANTHER" id="PTHR33490:SF1">
    <property type="entry name" value="SLL1233 PROTEIN"/>
    <property type="match status" value="1"/>
</dbReference>
<feature type="domain" description="Transglutaminase-like" evidence="2">
    <location>
        <begin position="172"/>
        <end position="248"/>
    </location>
</feature>
<feature type="region of interest" description="Disordered" evidence="1">
    <location>
        <begin position="1094"/>
        <end position="1118"/>
    </location>
</feature>
<dbReference type="InterPro" id="IPR013589">
    <property type="entry name" value="Bac_transglu_N"/>
</dbReference>
<protein>
    <submittedName>
        <fullName evidence="3">Transglutaminase family protein</fullName>
    </submittedName>
</protein>
<dbReference type="InterPro" id="IPR038765">
    <property type="entry name" value="Papain-like_cys_pep_sf"/>
</dbReference>
<evidence type="ECO:0000259" key="2">
    <source>
        <dbReference type="SMART" id="SM00460"/>
    </source>
</evidence>
<dbReference type="EMBL" id="RXMA01000006">
    <property type="protein sequence ID" value="RTR21538.1"/>
    <property type="molecule type" value="Genomic_DNA"/>
</dbReference>
<evidence type="ECO:0000313" key="4">
    <source>
        <dbReference type="Proteomes" id="UP000277007"/>
    </source>
</evidence>
<keyword evidence="4" id="KW-1185">Reference proteome</keyword>
<dbReference type="AlphaFoldDB" id="A0A3S0JJJ5"/>
<dbReference type="SMART" id="SM00460">
    <property type="entry name" value="TGc"/>
    <property type="match status" value="1"/>
</dbReference>
<accession>A0A3S0JJJ5</accession>
<dbReference type="OrthoDB" id="9804023at2"/>
<dbReference type="InterPro" id="IPR018667">
    <property type="entry name" value="DUF2126"/>
</dbReference>
<organism evidence="3 4">
    <name type="scientific">Azospirillum griseum</name>
    <dbReference type="NCBI Taxonomy" id="2496639"/>
    <lineage>
        <taxon>Bacteria</taxon>
        <taxon>Pseudomonadati</taxon>
        <taxon>Pseudomonadota</taxon>
        <taxon>Alphaproteobacteria</taxon>
        <taxon>Rhodospirillales</taxon>
        <taxon>Azospirillaceae</taxon>
        <taxon>Azospirillum</taxon>
    </lineage>
</organism>